<evidence type="ECO:0000313" key="2">
    <source>
        <dbReference type="Proteomes" id="UP000288716"/>
    </source>
</evidence>
<proteinExistence type="predicted"/>
<name>A0A443S6G0_9ACAR</name>
<dbReference type="InterPro" id="IPR019149">
    <property type="entry name" value="ABHD18"/>
</dbReference>
<dbReference type="EMBL" id="NCKV01007083">
    <property type="protein sequence ID" value="RWS23122.1"/>
    <property type="molecule type" value="Genomic_DNA"/>
</dbReference>
<keyword evidence="2" id="KW-1185">Reference proteome</keyword>
<dbReference type="OrthoDB" id="9987145at2759"/>
<dbReference type="Pfam" id="PF09752">
    <property type="entry name" value="ABHD18"/>
    <property type="match status" value="1"/>
</dbReference>
<dbReference type="InterPro" id="IPR029058">
    <property type="entry name" value="AB_hydrolase_fold"/>
</dbReference>
<evidence type="ECO:0000313" key="1">
    <source>
        <dbReference type="EMBL" id="RWS23122.1"/>
    </source>
</evidence>
<dbReference type="Proteomes" id="UP000288716">
    <property type="component" value="Unassembled WGS sequence"/>
</dbReference>
<protein>
    <submittedName>
        <fullName evidence="1">C4orf29-like protein</fullName>
    </submittedName>
</protein>
<dbReference type="SUPFAM" id="SSF53474">
    <property type="entry name" value="alpha/beta-Hydrolases"/>
    <property type="match status" value="1"/>
</dbReference>
<dbReference type="AlphaFoldDB" id="A0A443S6G0"/>
<dbReference type="Gene3D" id="3.40.50.1820">
    <property type="entry name" value="alpha/beta hydrolase"/>
    <property type="match status" value="1"/>
</dbReference>
<accession>A0A443S6G0</accession>
<dbReference type="PANTHER" id="PTHR13617:SF14">
    <property type="entry name" value="PROTEIN ABHD18"/>
    <property type="match status" value="1"/>
</dbReference>
<sequence length="401" mass="45561">MNISTVDTVYRKVLLSKFFTNGWGDPQSMKRIFAFRKTISNRETCKRLVDRNHPIYLDKLVESNTAYDVFEGHFSSPFASYLPDLLPEEAKVAKFQFVAPKVWKHKTLRPVCIHFAGTGDHYFWMRRTLMAKPLVKDGIASIILENPFYGYRKPAGQIRSSLKNVSDIFVMGGSLILEALALLHYCDKLNYGPLCVTGISMGGHMASLAGTNWHKPVSIVPCLSWTTASCVFTQGVLSNSISWDVLQNHYNSFSPELCEEIKLMLNSPENNHFFDAGRRFVKNFPLNSNNVLEDEYISKAKFRVKKDALNFMRGIMDECTHLGNFSVPVDPELAIIVTAMNDGYVPREGLIPLTTIWKGSSQRILQTGHIAAILFNMHFFREAIKDALNLNAMKYYKTKLF</sequence>
<comment type="caution">
    <text evidence="1">The sequence shown here is derived from an EMBL/GenBank/DDBJ whole genome shotgun (WGS) entry which is preliminary data.</text>
</comment>
<reference evidence="1 2" key="1">
    <citation type="journal article" date="2018" name="Gigascience">
        <title>Genomes of trombidid mites reveal novel predicted allergens and laterally-transferred genes associated with secondary metabolism.</title>
        <authorList>
            <person name="Dong X."/>
            <person name="Chaisiri K."/>
            <person name="Xia D."/>
            <person name="Armstrong S.D."/>
            <person name="Fang Y."/>
            <person name="Donnelly M.J."/>
            <person name="Kadowaki T."/>
            <person name="McGarry J.W."/>
            <person name="Darby A.C."/>
            <person name="Makepeace B.L."/>
        </authorList>
    </citation>
    <scope>NUCLEOTIDE SEQUENCE [LARGE SCALE GENOMIC DNA]</scope>
    <source>
        <strain evidence="1">UoL-UT</strain>
    </source>
</reference>
<organism evidence="1 2">
    <name type="scientific">Leptotrombidium deliense</name>
    <dbReference type="NCBI Taxonomy" id="299467"/>
    <lineage>
        <taxon>Eukaryota</taxon>
        <taxon>Metazoa</taxon>
        <taxon>Ecdysozoa</taxon>
        <taxon>Arthropoda</taxon>
        <taxon>Chelicerata</taxon>
        <taxon>Arachnida</taxon>
        <taxon>Acari</taxon>
        <taxon>Acariformes</taxon>
        <taxon>Trombidiformes</taxon>
        <taxon>Prostigmata</taxon>
        <taxon>Anystina</taxon>
        <taxon>Parasitengona</taxon>
        <taxon>Trombiculoidea</taxon>
        <taxon>Trombiculidae</taxon>
        <taxon>Leptotrombidium</taxon>
    </lineage>
</organism>
<dbReference type="VEuPathDB" id="VectorBase:LDEU008918"/>
<gene>
    <name evidence="1" type="ORF">B4U80_07021</name>
</gene>
<dbReference type="PANTHER" id="PTHR13617">
    <property type="entry name" value="PROTEIN ABHD18"/>
    <property type="match status" value="1"/>
</dbReference>